<feature type="compositionally biased region" description="Low complexity" evidence="1">
    <location>
        <begin position="28"/>
        <end position="53"/>
    </location>
</feature>
<evidence type="ECO:0000256" key="1">
    <source>
        <dbReference type="SAM" id="MobiDB-lite"/>
    </source>
</evidence>
<sequence length="94" mass="10249">MTAYKNACEDRDSNGKIKKNNKNDSDDNYNSSSSSSNSNADKNAKNAAATKSNSLRHKTPAESKKRVVLIHVKSVPKTFMPSVGIPPKTMMSTM</sequence>
<gene>
    <name evidence="2" type="ORF">PoB_002680800</name>
</gene>
<name>A0AAV4A0P4_9GAST</name>
<protein>
    <submittedName>
        <fullName evidence="2">Uncharacterized protein</fullName>
    </submittedName>
</protein>
<reference evidence="2 3" key="1">
    <citation type="journal article" date="2021" name="Elife">
        <title>Chloroplast acquisition without the gene transfer in kleptoplastic sea slugs, Plakobranchus ocellatus.</title>
        <authorList>
            <person name="Maeda T."/>
            <person name="Takahashi S."/>
            <person name="Yoshida T."/>
            <person name="Shimamura S."/>
            <person name="Takaki Y."/>
            <person name="Nagai Y."/>
            <person name="Toyoda A."/>
            <person name="Suzuki Y."/>
            <person name="Arimoto A."/>
            <person name="Ishii H."/>
            <person name="Satoh N."/>
            <person name="Nishiyama T."/>
            <person name="Hasebe M."/>
            <person name="Maruyama T."/>
            <person name="Minagawa J."/>
            <person name="Obokata J."/>
            <person name="Shigenobu S."/>
        </authorList>
    </citation>
    <scope>NUCLEOTIDE SEQUENCE [LARGE SCALE GENOMIC DNA]</scope>
</reference>
<evidence type="ECO:0000313" key="2">
    <source>
        <dbReference type="EMBL" id="GFO00303.1"/>
    </source>
</evidence>
<organism evidence="2 3">
    <name type="scientific">Plakobranchus ocellatus</name>
    <dbReference type="NCBI Taxonomy" id="259542"/>
    <lineage>
        <taxon>Eukaryota</taxon>
        <taxon>Metazoa</taxon>
        <taxon>Spiralia</taxon>
        <taxon>Lophotrochozoa</taxon>
        <taxon>Mollusca</taxon>
        <taxon>Gastropoda</taxon>
        <taxon>Heterobranchia</taxon>
        <taxon>Euthyneura</taxon>
        <taxon>Panpulmonata</taxon>
        <taxon>Sacoglossa</taxon>
        <taxon>Placobranchoidea</taxon>
        <taxon>Plakobranchidae</taxon>
        <taxon>Plakobranchus</taxon>
    </lineage>
</organism>
<comment type="caution">
    <text evidence="2">The sequence shown here is derived from an EMBL/GenBank/DDBJ whole genome shotgun (WGS) entry which is preliminary data.</text>
</comment>
<proteinExistence type="predicted"/>
<dbReference type="AlphaFoldDB" id="A0AAV4A0P4"/>
<dbReference type="Proteomes" id="UP000735302">
    <property type="component" value="Unassembled WGS sequence"/>
</dbReference>
<feature type="region of interest" description="Disordered" evidence="1">
    <location>
        <begin position="1"/>
        <end position="67"/>
    </location>
</feature>
<dbReference type="EMBL" id="BLXT01003068">
    <property type="protein sequence ID" value="GFO00303.1"/>
    <property type="molecule type" value="Genomic_DNA"/>
</dbReference>
<feature type="compositionally biased region" description="Basic and acidic residues" evidence="1">
    <location>
        <begin position="7"/>
        <end position="25"/>
    </location>
</feature>
<evidence type="ECO:0000313" key="3">
    <source>
        <dbReference type="Proteomes" id="UP000735302"/>
    </source>
</evidence>
<keyword evidence="3" id="KW-1185">Reference proteome</keyword>
<accession>A0AAV4A0P4</accession>